<accession>A0A316I5D4</accession>
<dbReference type="EMBL" id="QGHC01000006">
    <property type="protein sequence ID" value="PWK87691.1"/>
    <property type="molecule type" value="Genomic_DNA"/>
</dbReference>
<dbReference type="Pfam" id="PF03992">
    <property type="entry name" value="ABM"/>
    <property type="match status" value="1"/>
</dbReference>
<dbReference type="Proteomes" id="UP000245812">
    <property type="component" value="Unassembled WGS sequence"/>
</dbReference>
<keyword evidence="2" id="KW-0503">Monooxygenase</keyword>
<dbReference type="AlphaFoldDB" id="A0A316I5D4"/>
<evidence type="ECO:0000313" key="3">
    <source>
        <dbReference type="Proteomes" id="UP000245812"/>
    </source>
</evidence>
<evidence type="ECO:0000259" key="1">
    <source>
        <dbReference type="Pfam" id="PF03992"/>
    </source>
</evidence>
<gene>
    <name evidence="2" type="ORF">C7456_106184</name>
</gene>
<protein>
    <submittedName>
        <fullName evidence="2">Antibiotic biosynthesis monooxygenase</fullName>
    </submittedName>
</protein>
<dbReference type="InterPro" id="IPR011008">
    <property type="entry name" value="Dimeric_a/b-barrel"/>
</dbReference>
<dbReference type="GO" id="GO:0004497">
    <property type="term" value="F:monooxygenase activity"/>
    <property type="evidence" value="ECO:0007669"/>
    <property type="project" value="UniProtKB-KW"/>
</dbReference>
<dbReference type="Gene3D" id="3.30.70.100">
    <property type="match status" value="1"/>
</dbReference>
<dbReference type="OrthoDB" id="120886at2"/>
<keyword evidence="3" id="KW-1185">Reference proteome</keyword>
<comment type="caution">
    <text evidence="2">The sequence shown here is derived from an EMBL/GenBank/DDBJ whole genome shotgun (WGS) entry which is preliminary data.</text>
</comment>
<organism evidence="2 3">
    <name type="scientific">Fulvimonas soli</name>
    <dbReference type="NCBI Taxonomy" id="155197"/>
    <lineage>
        <taxon>Bacteria</taxon>
        <taxon>Pseudomonadati</taxon>
        <taxon>Pseudomonadota</taxon>
        <taxon>Gammaproteobacteria</taxon>
        <taxon>Lysobacterales</taxon>
        <taxon>Rhodanobacteraceae</taxon>
        <taxon>Fulvimonas</taxon>
    </lineage>
</organism>
<reference evidence="2 3" key="1">
    <citation type="submission" date="2018-05" db="EMBL/GenBank/DDBJ databases">
        <title>Genomic Encyclopedia of Type Strains, Phase IV (KMG-IV): sequencing the most valuable type-strain genomes for metagenomic binning, comparative biology and taxonomic classification.</title>
        <authorList>
            <person name="Goeker M."/>
        </authorList>
    </citation>
    <scope>NUCLEOTIDE SEQUENCE [LARGE SCALE GENOMIC DNA]</scope>
    <source>
        <strain evidence="2 3">DSM 14263</strain>
    </source>
</reference>
<dbReference type="RefSeq" id="WP_109723507.1">
    <property type="nucleotide sequence ID" value="NZ_MSZV01000004.1"/>
</dbReference>
<dbReference type="SUPFAM" id="SSF54909">
    <property type="entry name" value="Dimeric alpha+beta barrel"/>
    <property type="match status" value="1"/>
</dbReference>
<dbReference type="InterPro" id="IPR007138">
    <property type="entry name" value="ABM_dom"/>
</dbReference>
<keyword evidence="2" id="KW-0560">Oxidoreductase</keyword>
<name>A0A316I5D4_9GAMM</name>
<evidence type="ECO:0000313" key="2">
    <source>
        <dbReference type="EMBL" id="PWK87691.1"/>
    </source>
</evidence>
<proteinExistence type="predicted"/>
<feature type="domain" description="ABM" evidence="1">
    <location>
        <begin position="1"/>
        <end position="71"/>
    </location>
</feature>
<sequence length="100" mass="11529">MYVIIRRYRVAEEHQASFLRHYNDDGDWAALFRRDPAFKGARLLRDAQGGGAYLGIEYWESLTAYERFMRLNAAACAELDARCEALASERTLLGRYIHPA</sequence>